<evidence type="ECO:0000256" key="1">
    <source>
        <dbReference type="ARBA" id="ARBA00022500"/>
    </source>
</evidence>
<dbReference type="Pfam" id="PF04509">
    <property type="entry name" value="CheC"/>
    <property type="match status" value="1"/>
</dbReference>
<comment type="caution">
    <text evidence="4">The sequence shown here is derived from an EMBL/GenBank/DDBJ whole genome shotgun (WGS) entry which is preliminary data.</text>
</comment>
<dbReference type="Gene3D" id="3.40.1550.10">
    <property type="entry name" value="CheC-like"/>
    <property type="match status" value="1"/>
</dbReference>
<evidence type="ECO:0000313" key="5">
    <source>
        <dbReference type="Proteomes" id="UP000295632"/>
    </source>
</evidence>
<feature type="domain" description="CheC-like protein" evidence="3">
    <location>
        <begin position="110"/>
        <end position="143"/>
    </location>
</feature>
<gene>
    <name evidence="4" type="ORF">EV213_10737</name>
</gene>
<dbReference type="EMBL" id="SNYJ01000007">
    <property type="protein sequence ID" value="TDQ39670.1"/>
    <property type="molecule type" value="Genomic_DNA"/>
</dbReference>
<dbReference type="InterPro" id="IPR050992">
    <property type="entry name" value="CheZ_family_phosphatases"/>
</dbReference>
<evidence type="ECO:0000256" key="2">
    <source>
        <dbReference type="ARBA" id="ARBA00022801"/>
    </source>
</evidence>
<keyword evidence="1" id="KW-0145">Chemotaxis</keyword>
<keyword evidence="2" id="KW-0378">Hydrolase</keyword>
<dbReference type="CDD" id="cd17909">
    <property type="entry name" value="CheC_ClassI"/>
    <property type="match status" value="1"/>
</dbReference>
<dbReference type="InterPro" id="IPR007597">
    <property type="entry name" value="CheC"/>
</dbReference>
<evidence type="ECO:0000313" key="4">
    <source>
        <dbReference type="EMBL" id="TDQ39670.1"/>
    </source>
</evidence>
<sequence>MTHSQLLNDAELDVLKEIGSIGAGHAAGALSELIGRPVMLQVPSVHLLGFDDALERLGGADSPTIASVFRVSGEAEGWMFVLFSPETAHALLTLLLGERSKESFKSLEFSAVGEVGNIVLGAYLTAIYNLTKLTLSPSVPNVVFDMVGAVLSAGLAEASAYGDEVLFIDSAFKDIGPGAVQFLFMPHLTTYQTFLDALGAAAK</sequence>
<dbReference type="AlphaFoldDB" id="A0A4R6U092"/>
<organism evidence="4 5">
    <name type="scientific">Aureibacillus halotolerans</name>
    <dbReference type="NCBI Taxonomy" id="1508390"/>
    <lineage>
        <taxon>Bacteria</taxon>
        <taxon>Bacillati</taxon>
        <taxon>Bacillota</taxon>
        <taxon>Bacilli</taxon>
        <taxon>Bacillales</taxon>
        <taxon>Bacillaceae</taxon>
        <taxon>Aureibacillus</taxon>
    </lineage>
</organism>
<dbReference type="SUPFAM" id="SSF103039">
    <property type="entry name" value="CheC-like"/>
    <property type="match status" value="1"/>
</dbReference>
<dbReference type="PANTHER" id="PTHR43693">
    <property type="entry name" value="PROTEIN PHOSPHATASE CHEZ"/>
    <property type="match status" value="1"/>
</dbReference>
<keyword evidence="5" id="KW-1185">Reference proteome</keyword>
<proteinExistence type="predicted"/>
<dbReference type="Proteomes" id="UP000295632">
    <property type="component" value="Unassembled WGS sequence"/>
</dbReference>
<dbReference type="InterPro" id="IPR028976">
    <property type="entry name" value="CheC-like_sf"/>
</dbReference>
<dbReference type="OrthoDB" id="9812187at2"/>
<protein>
    <submittedName>
        <fullName evidence="4">Chemotaxis protein CheC</fullName>
    </submittedName>
</protein>
<accession>A0A4R6U092</accession>
<name>A0A4R6U092_9BACI</name>
<dbReference type="GO" id="GO:0006935">
    <property type="term" value="P:chemotaxis"/>
    <property type="evidence" value="ECO:0007669"/>
    <property type="project" value="UniProtKB-KW"/>
</dbReference>
<dbReference type="GO" id="GO:0016787">
    <property type="term" value="F:hydrolase activity"/>
    <property type="evidence" value="ECO:0007669"/>
    <property type="project" value="UniProtKB-KW"/>
</dbReference>
<reference evidence="4 5" key="1">
    <citation type="submission" date="2019-03" db="EMBL/GenBank/DDBJ databases">
        <title>Genomic Encyclopedia of Type Strains, Phase IV (KMG-IV): sequencing the most valuable type-strain genomes for metagenomic binning, comparative biology and taxonomic classification.</title>
        <authorList>
            <person name="Goeker M."/>
        </authorList>
    </citation>
    <scope>NUCLEOTIDE SEQUENCE [LARGE SCALE GENOMIC DNA]</scope>
    <source>
        <strain evidence="4 5">DSM 28697</strain>
    </source>
</reference>
<dbReference type="RefSeq" id="WP_133580349.1">
    <property type="nucleotide sequence ID" value="NZ_SNYJ01000007.1"/>
</dbReference>
<dbReference type="PANTHER" id="PTHR43693:SF1">
    <property type="entry name" value="PROTEIN PHOSPHATASE CHEZ"/>
    <property type="match status" value="1"/>
</dbReference>
<evidence type="ECO:0000259" key="3">
    <source>
        <dbReference type="Pfam" id="PF04509"/>
    </source>
</evidence>